<accession>W0A3Q3</accession>
<evidence type="ECO:0000313" key="2">
    <source>
        <dbReference type="Proteomes" id="UP000018851"/>
    </source>
</evidence>
<dbReference type="HOGENOM" id="CLU_143419_0_0_5"/>
<reference evidence="1 2" key="1">
    <citation type="submission" date="2013-07" db="EMBL/GenBank/DDBJ databases">
        <title>Completed genome of Sphingomonas sanxanigenens NX02.</title>
        <authorList>
            <person name="Ma T."/>
            <person name="Huang H."/>
            <person name="Wu M."/>
            <person name="Li X."/>
            <person name="Li G."/>
        </authorList>
    </citation>
    <scope>NUCLEOTIDE SEQUENCE [LARGE SCALE GENOMIC DNA]</scope>
    <source>
        <strain evidence="1 2">NX02</strain>
    </source>
</reference>
<name>W0A3Q3_9SPHN</name>
<sequence length="152" mass="16326">MAEVRIVPARPRHVRRIAQAMRDADRRECAAIGLDPRAALRRGLAGSALCRTALVDGEPEAMFGLVVRSAVAGEGMPWLLGTDRVMAQGRALLALGPGAIAEMQAVTPRLANRVAVENGRAIRLLRRWGFVVEDTAREVGGVMFLPFGMGSI</sequence>
<gene>
    <name evidence="1" type="ORF">NX02_04095</name>
</gene>
<dbReference type="SUPFAM" id="SSF55729">
    <property type="entry name" value="Acyl-CoA N-acyltransferases (Nat)"/>
    <property type="match status" value="1"/>
</dbReference>
<dbReference type="KEGG" id="ssan:NX02_04095"/>
<dbReference type="Proteomes" id="UP000018851">
    <property type="component" value="Chromosome"/>
</dbReference>
<proteinExistence type="predicted"/>
<keyword evidence="2" id="KW-1185">Reference proteome</keyword>
<dbReference type="EMBL" id="CP006644">
    <property type="protein sequence ID" value="AHE52569.1"/>
    <property type="molecule type" value="Genomic_DNA"/>
</dbReference>
<dbReference type="RefSeq" id="WP_025290873.1">
    <property type="nucleotide sequence ID" value="NZ_CP006644.1"/>
</dbReference>
<protein>
    <recommendedName>
        <fullName evidence="3">N-acetyltransferase domain-containing protein</fullName>
    </recommendedName>
</protein>
<dbReference type="AlphaFoldDB" id="W0A3Q3"/>
<dbReference type="PATRIC" id="fig|1123269.5.peg.802"/>
<organism evidence="1 2">
    <name type="scientific">Sphingomonas sanxanigenens DSM 19645 = NX02</name>
    <dbReference type="NCBI Taxonomy" id="1123269"/>
    <lineage>
        <taxon>Bacteria</taxon>
        <taxon>Pseudomonadati</taxon>
        <taxon>Pseudomonadota</taxon>
        <taxon>Alphaproteobacteria</taxon>
        <taxon>Sphingomonadales</taxon>
        <taxon>Sphingomonadaceae</taxon>
        <taxon>Sphingomonas</taxon>
    </lineage>
</organism>
<evidence type="ECO:0000313" key="1">
    <source>
        <dbReference type="EMBL" id="AHE52569.1"/>
    </source>
</evidence>
<dbReference type="eggNOG" id="ENOG50301KB">
    <property type="taxonomic scope" value="Bacteria"/>
</dbReference>
<evidence type="ECO:0008006" key="3">
    <source>
        <dbReference type="Google" id="ProtNLM"/>
    </source>
</evidence>
<dbReference type="InterPro" id="IPR016181">
    <property type="entry name" value="Acyl_CoA_acyltransferase"/>
</dbReference>
<dbReference type="OrthoDB" id="6711434at2"/>
<dbReference type="STRING" id="1123269.NX02_04095"/>